<reference evidence="2" key="1">
    <citation type="submission" date="2009-10" db="EMBL/GenBank/DDBJ databases">
        <title>Diversity of trophic interactions inside an arsenic-rich microbial ecosystem.</title>
        <authorList>
            <person name="Bertin P.N."/>
            <person name="Heinrich-Salmeron A."/>
            <person name="Pelletier E."/>
            <person name="Goulhen-Chollet F."/>
            <person name="Arsene-Ploetze F."/>
            <person name="Gallien S."/>
            <person name="Calteau A."/>
            <person name="Vallenet D."/>
            <person name="Casiot C."/>
            <person name="Chane-Woon-Ming B."/>
            <person name="Giloteaux L."/>
            <person name="Barakat M."/>
            <person name="Bonnefoy V."/>
            <person name="Bruneel O."/>
            <person name="Chandler M."/>
            <person name="Cleiss J."/>
            <person name="Duran R."/>
            <person name="Elbaz-Poulichet F."/>
            <person name="Fonknechten N."/>
            <person name="Lauga B."/>
            <person name="Mornico D."/>
            <person name="Ortet P."/>
            <person name="Schaeffer C."/>
            <person name="Siguier P."/>
            <person name="Alexander Thil Smith A."/>
            <person name="Van Dorsselaer A."/>
            <person name="Weissenbach J."/>
            <person name="Medigue C."/>
            <person name="Le Paslier D."/>
        </authorList>
    </citation>
    <scope>NUCLEOTIDE SEQUENCE</scope>
</reference>
<protein>
    <submittedName>
        <fullName evidence="2">Uncharacterized protein</fullName>
    </submittedName>
</protein>
<dbReference type="AlphaFoldDB" id="E6QEB1"/>
<sequence length="64" mass="7070">MVALCNQNKPITGHAERCAEQDMHLARSIRQDAKPQKVLRDGGTGTHFAEPEKLTARNGPCAHY</sequence>
<feature type="region of interest" description="Disordered" evidence="1">
    <location>
        <begin position="31"/>
        <end position="64"/>
    </location>
</feature>
<dbReference type="EMBL" id="CABP01000121">
    <property type="protein sequence ID" value="CBI05537.1"/>
    <property type="molecule type" value="Genomic_DNA"/>
</dbReference>
<feature type="compositionally biased region" description="Basic and acidic residues" evidence="1">
    <location>
        <begin position="31"/>
        <end position="40"/>
    </location>
</feature>
<evidence type="ECO:0000256" key="1">
    <source>
        <dbReference type="SAM" id="MobiDB-lite"/>
    </source>
</evidence>
<accession>E6QEB1</accession>
<comment type="caution">
    <text evidence="2">The sequence shown here is derived from an EMBL/GenBank/DDBJ whole genome shotgun (WGS) entry which is preliminary data.</text>
</comment>
<organism evidence="2">
    <name type="scientific">mine drainage metagenome</name>
    <dbReference type="NCBI Taxonomy" id="410659"/>
    <lineage>
        <taxon>unclassified sequences</taxon>
        <taxon>metagenomes</taxon>
        <taxon>ecological metagenomes</taxon>
    </lineage>
</organism>
<gene>
    <name evidence="2" type="ORF">CARN5_0964</name>
</gene>
<evidence type="ECO:0000313" key="2">
    <source>
        <dbReference type="EMBL" id="CBI05537.1"/>
    </source>
</evidence>
<proteinExistence type="predicted"/>
<name>E6QEB1_9ZZZZ</name>